<dbReference type="GO" id="GO:0009977">
    <property type="term" value="F:proton motive force dependent protein transmembrane transporter activity"/>
    <property type="evidence" value="ECO:0007669"/>
    <property type="project" value="TreeGrafter"/>
</dbReference>
<dbReference type="InterPro" id="IPR002033">
    <property type="entry name" value="TatC"/>
</dbReference>
<evidence type="ECO:0000256" key="4">
    <source>
        <dbReference type="ARBA" id="ARBA00023136"/>
    </source>
</evidence>
<comment type="caution">
    <text evidence="5">Lacks conserved residue(s) required for the propagation of feature annotation.</text>
</comment>
<feature type="transmembrane region" description="Helical" evidence="5">
    <location>
        <begin position="155"/>
        <end position="181"/>
    </location>
</feature>
<dbReference type="PANTHER" id="PTHR30371:SF4">
    <property type="entry name" value="SEC-INDEPENDENT PROTEIN TRANSLOCASE PROTEIN TATCD"/>
    <property type="match status" value="1"/>
</dbReference>
<dbReference type="Proteomes" id="UP000252415">
    <property type="component" value="Unassembled WGS sequence"/>
</dbReference>
<organism evidence="6 7">
    <name type="scientific">Paenibacillus prosopidis</name>
    <dbReference type="NCBI Taxonomy" id="630520"/>
    <lineage>
        <taxon>Bacteria</taxon>
        <taxon>Bacillati</taxon>
        <taxon>Bacillota</taxon>
        <taxon>Bacilli</taxon>
        <taxon>Bacillales</taxon>
        <taxon>Paenibacillaceae</taxon>
        <taxon>Paenibacillus</taxon>
    </lineage>
</organism>
<comment type="similarity">
    <text evidence="5">Belongs to the TatC family.</text>
</comment>
<comment type="subunit">
    <text evidence="5">Forms a complex with TatA.</text>
</comment>
<evidence type="ECO:0000256" key="1">
    <source>
        <dbReference type="ARBA" id="ARBA00004141"/>
    </source>
</evidence>
<dbReference type="PANTHER" id="PTHR30371">
    <property type="entry name" value="SEC-INDEPENDENT PROTEIN TRANSLOCASE PROTEIN TATC"/>
    <property type="match status" value="1"/>
</dbReference>
<dbReference type="InterPro" id="IPR019820">
    <property type="entry name" value="Sec-indep_translocase_CS"/>
</dbReference>
<dbReference type="HAMAP" id="MF_00902">
    <property type="entry name" value="TatC"/>
    <property type="match status" value="1"/>
</dbReference>
<dbReference type="GO" id="GO:0043953">
    <property type="term" value="P:protein transport by the Tat complex"/>
    <property type="evidence" value="ECO:0007669"/>
    <property type="project" value="UniProtKB-UniRule"/>
</dbReference>
<evidence type="ECO:0000256" key="2">
    <source>
        <dbReference type="ARBA" id="ARBA00022692"/>
    </source>
</evidence>
<feature type="transmembrane region" description="Helical" evidence="5">
    <location>
        <begin position="110"/>
        <end position="135"/>
    </location>
</feature>
<reference evidence="6 7" key="1">
    <citation type="submission" date="2018-07" db="EMBL/GenBank/DDBJ databases">
        <title>Genomic Encyclopedia of Type Strains, Phase III (KMG-III): the genomes of soil and plant-associated and newly described type strains.</title>
        <authorList>
            <person name="Whitman W."/>
        </authorList>
    </citation>
    <scope>NUCLEOTIDE SEQUENCE [LARGE SCALE GENOMIC DNA]</scope>
    <source>
        <strain evidence="6 7">CECT 7506</strain>
    </source>
</reference>
<keyword evidence="5" id="KW-1003">Cell membrane</keyword>
<comment type="caution">
    <text evidence="6">The sequence shown here is derived from an EMBL/GenBank/DDBJ whole genome shotgun (WGS) entry which is preliminary data.</text>
</comment>
<evidence type="ECO:0000313" key="7">
    <source>
        <dbReference type="Proteomes" id="UP000252415"/>
    </source>
</evidence>
<evidence type="ECO:0000256" key="5">
    <source>
        <dbReference type="HAMAP-Rule" id="MF_00902"/>
    </source>
</evidence>
<dbReference type="GO" id="GO:0065002">
    <property type="term" value="P:intracellular protein transmembrane transport"/>
    <property type="evidence" value="ECO:0007669"/>
    <property type="project" value="TreeGrafter"/>
</dbReference>
<keyword evidence="2 5" id="KW-0812">Transmembrane</keyword>
<feature type="transmembrane region" description="Helical" evidence="5">
    <location>
        <begin position="65"/>
        <end position="89"/>
    </location>
</feature>
<proteinExistence type="inferred from homology"/>
<comment type="function">
    <text evidence="5">Part of the twin-arginine translocation (Tat) system that transports large folded proteins containing a characteristic twin-arginine motif in their signal peptide across membranes.</text>
</comment>
<accession>A0A368VNE7</accession>
<dbReference type="GO" id="GO:0033281">
    <property type="term" value="C:TAT protein transport complex"/>
    <property type="evidence" value="ECO:0007669"/>
    <property type="project" value="UniProtKB-UniRule"/>
</dbReference>
<protein>
    <recommendedName>
        <fullName evidence="5">Sec-independent protein translocase protein TatC</fullName>
    </recommendedName>
</protein>
<evidence type="ECO:0000256" key="3">
    <source>
        <dbReference type="ARBA" id="ARBA00022989"/>
    </source>
</evidence>
<dbReference type="PROSITE" id="PS01218">
    <property type="entry name" value="TATC"/>
    <property type="match status" value="1"/>
</dbReference>
<dbReference type="OrthoDB" id="9777044at2"/>
<dbReference type="NCBIfam" id="TIGR00945">
    <property type="entry name" value="tatC"/>
    <property type="match status" value="1"/>
</dbReference>
<keyword evidence="5" id="KW-0653">Protein transport</keyword>
<keyword evidence="7" id="KW-1185">Reference proteome</keyword>
<keyword evidence="5" id="KW-0813">Transport</keyword>
<keyword evidence="5" id="KW-0811">Translocation</keyword>
<dbReference type="AlphaFoldDB" id="A0A368VNE7"/>
<keyword evidence="3 5" id="KW-1133">Transmembrane helix</keyword>
<dbReference type="Pfam" id="PF00902">
    <property type="entry name" value="TatC"/>
    <property type="match status" value="1"/>
</dbReference>
<name>A0A368VNE7_9BACL</name>
<dbReference type="RefSeq" id="WP_114383386.1">
    <property type="nucleotide sequence ID" value="NZ_QPJD01000019.1"/>
</dbReference>
<dbReference type="EMBL" id="QPJD01000019">
    <property type="protein sequence ID" value="RCW42117.1"/>
    <property type="molecule type" value="Genomic_DNA"/>
</dbReference>
<keyword evidence="4 5" id="KW-0472">Membrane</keyword>
<comment type="subcellular location">
    <subcellularLocation>
        <location evidence="5">Cell membrane</location>
        <topology evidence="5">Multi-pass membrane protein</topology>
    </subcellularLocation>
    <subcellularLocation>
        <location evidence="1">Membrane</location>
        <topology evidence="1">Multi-pass membrane protein</topology>
    </subcellularLocation>
</comment>
<feature type="transmembrane region" description="Helical" evidence="5">
    <location>
        <begin position="20"/>
        <end position="45"/>
    </location>
</feature>
<gene>
    <name evidence="5" type="primary">tatC</name>
    <name evidence="6" type="ORF">DFP97_11998</name>
</gene>
<feature type="transmembrane region" description="Helical" evidence="5">
    <location>
        <begin position="193"/>
        <end position="222"/>
    </location>
</feature>
<sequence length="249" mass="28132">MSKRTIMPLLEHIIELRRQLIWIIAVFAVFTAVGLALSPVILDYIKSTPPASTLEWNVFSPFDGIRMYMSVALVFAFAASLPVTLYLIWGFVKKGLHQHERSAALRYIPYSVICLLLGLSFGYYVVLPMSFSFITDVSEKMNLVETYGVTQYFSFMINIVLPIAVAFELPIIVMFLTKIGLLTPERLKKSRRYAYLILVIVANVISPPDFVSAFIILIPLVALYETSVFLSRAVHRRRLELIEGASTAV</sequence>
<evidence type="ECO:0000313" key="6">
    <source>
        <dbReference type="EMBL" id="RCW42117.1"/>
    </source>
</evidence>
<dbReference type="PRINTS" id="PR01840">
    <property type="entry name" value="TATCFAMILY"/>
</dbReference>